<evidence type="ECO:0000256" key="1">
    <source>
        <dbReference type="SAM" id="MobiDB-lite"/>
    </source>
</evidence>
<dbReference type="CDD" id="cd16118">
    <property type="entry name" value="UBX2_UBXN9"/>
    <property type="match status" value="1"/>
</dbReference>
<dbReference type="PANTHER" id="PTHR46467">
    <property type="entry name" value="TETHER CONTAINING UBX DOMAIN FOR GLUT4"/>
    <property type="match status" value="1"/>
</dbReference>
<dbReference type="GO" id="GO:0006886">
    <property type="term" value="P:intracellular protein transport"/>
    <property type="evidence" value="ECO:0007669"/>
    <property type="project" value="TreeGrafter"/>
</dbReference>
<gene>
    <name evidence="3" type="ORF">GE061_003642</name>
</gene>
<evidence type="ECO:0000313" key="4">
    <source>
        <dbReference type="Proteomes" id="UP000466442"/>
    </source>
</evidence>
<dbReference type="GO" id="GO:0012506">
    <property type="term" value="C:vesicle membrane"/>
    <property type="evidence" value="ECO:0007669"/>
    <property type="project" value="TreeGrafter"/>
</dbReference>
<proteinExistence type="predicted"/>
<dbReference type="Proteomes" id="UP000466442">
    <property type="component" value="Unassembled WGS sequence"/>
</dbReference>
<dbReference type="Gene3D" id="3.10.20.90">
    <property type="entry name" value="Phosphatidylinositol 3-kinase Catalytic Subunit, Chain A, domain 1"/>
    <property type="match status" value="1"/>
</dbReference>
<dbReference type="PROSITE" id="PS50033">
    <property type="entry name" value="UBX"/>
    <property type="match status" value="1"/>
</dbReference>
<dbReference type="GO" id="GO:0005634">
    <property type="term" value="C:nucleus"/>
    <property type="evidence" value="ECO:0007669"/>
    <property type="project" value="TreeGrafter"/>
</dbReference>
<dbReference type="SMART" id="SM00166">
    <property type="entry name" value="UBX"/>
    <property type="match status" value="1"/>
</dbReference>
<evidence type="ECO:0000313" key="3">
    <source>
        <dbReference type="EMBL" id="KAF6203224.1"/>
    </source>
</evidence>
<accession>A0A8S9X415</accession>
<evidence type="ECO:0000259" key="2">
    <source>
        <dbReference type="PROSITE" id="PS50033"/>
    </source>
</evidence>
<keyword evidence="4" id="KW-1185">Reference proteome</keyword>
<feature type="region of interest" description="Disordered" evidence="1">
    <location>
        <begin position="1"/>
        <end position="35"/>
    </location>
</feature>
<dbReference type="PANTHER" id="PTHR46467:SF1">
    <property type="entry name" value="TETHER CONTAINING UBX DOMAIN FOR GLUT4"/>
    <property type="match status" value="1"/>
</dbReference>
<dbReference type="Pfam" id="PF00789">
    <property type="entry name" value="UBX"/>
    <property type="match status" value="1"/>
</dbReference>
<feature type="compositionally biased region" description="Polar residues" evidence="1">
    <location>
        <begin position="1"/>
        <end position="13"/>
    </location>
</feature>
<dbReference type="EMBL" id="WIXP02000011">
    <property type="protein sequence ID" value="KAF6203224.1"/>
    <property type="molecule type" value="Genomic_DNA"/>
</dbReference>
<organism evidence="3 4">
    <name type="scientific">Apolygus lucorum</name>
    <name type="common">Small green plant bug</name>
    <name type="synonym">Lygocoris lucorum</name>
    <dbReference type="NCBI Taxonomy" id="248454"/>
    <lineage>
        <taxon>Eukaryota</taxon>
        <taxon>Metazoa</taxon>
        <taxon>Ecdysozoa</taxon>
        <taxon>Arthropoda</taxon>
        <taxon>Hexapoda</taxon>
        <taxon>Insecta</taxon>
        <taxon>Pterygota</taxon>
        <taxon>Neoptera</taxon>
        <taxon>Paraneoptera</taxon>
        <taxon>Hemiptera</taxon>
        <taxon>Heteroptera</taxon>
        <taxon>Panheteroptera</taxon>
        <taxon>Cimicomorpha</taxon>
        <taxon>Miridae</taxon>
        <taxon>Mirini</taxon>
        <taxon>Apolygus</taxon>
    </lineage>
</organism>
<reference evidence="3" key="1">
    <citation type="journal article" date="2021" name="Mol. Ecol. Resour.">
        <title>Apolygus lucorum genome provides insights into omnivorousness and mesophyll feeding.</title>
        <authorList>
            <person name="Liu Y."/>
            <person name="Liu H."/>
            <person name="Wang H."/>
            <person name="Huang T."/>
            <person name="Liu B."/>
            <person name="Yang B."/>
            <person name="Yin L."/>
            <person name="Li B."/>
            <person name="Zhang Y."/>
            <person name="Zhang S."/>
            <person name="Jiang F."/>
            <person name="Zhang X."/>
            <person name="Ren Y."/>
            <person name="Wang B."/>
            <person name="Wang S."/>
            <person name="Lu Y."/>
            <person name="Wu K."/>
            <person name="Fan W."/>
            <person name="Wang G."/>
        </authorList>
    </citation>
    <scope>NUCLEOTIDE SEQUENCE</scope>
    <source>
        <strain evidence="3">12Hb</strain>
    </source>
</reference>
<feature type="region of interest" description="Disordered" evidence="1">
    <location>
        <begin position="186"/>
        <end position="224"/>
    </location>
</feature>
<dbReference type="AlphaFoldDB" id="A0A8S9X415"/>
<feature type="domain" description="UBX" evidence="2">
    <location>
        <begin position="82"/>
        <end position="157"/>
    </location>
</feature>
<dbReference type="OrthoDB" id="6631158at2759"/>
<protein>
    <recommendedName>
        <fullName evidence="2">UBX domain-containing protein</fullName>
    </recommendedName>
</protein>
<dbReference type="InterPro" id="IPR001012">
    <property type="entry name" value="UBX_dom"/>
</dbReference>
<feature type="compositionally biased region" description="Polar residues" evidence="1">
    <location>
        <begin position="203"/>
        <end position="217"/>
    </location>
</feature>
<sequence length="234" mass="26565">MDQSTSSGNTESRNALAFRIPEEDENAPKRDQMEEDDSFYDLTFEEFRTLYNDLQRQKAINDKLLPRSKREEEESKLKPPKYEYKSTVIRIEFPDRMVLQGQFKIDETVNDLKEFVRDHLKEPGAGFDLFTSPPKSVLSENDRLIDLKLVPSAKLYIGVQNGGSCQLVADRTAVVPFECAQEAAKSVRRPIKNEAPKPDPGPSRTQADQPQQSSSGPCHQKSSKMVQNEIIVLC</sequence>
<dbReference type="GO" id="GO:0005737">
    <property type="term" value="C:cytoplasm"/>
    <property type="evidence" value="ECO:0007669"/>
    <property type="project" value="TreeGrafter"/>
</dbReference>
<dbReference type="GO" id="GO:0042593">
    <property type="term" value="P:glucose homeostasis"/>
    <property type="evidence" value="ECO:0007669"/>
    <property type="project" value="TreeGrafter"/>
</dbReference>
<dbReference type="SUPFAM" id="SSF54236">
    <property type="entry name" value="Ubiquitin-like"/>
    <property type="match status" value="1"/>
</dbReference>
<name>A0A8S9X415_APOLU</name>
<dbReference type="InterPro" id="IPR029071">
    <property type="entry name" value="Ubiquitin-like_domsf"/>
</dbReference>
<comment type="caution">
    <text evidence="3">The sequence shown here is derived from an EMBL/GenBank/DDBJ whole genome shotgun (WGS) entry which is preliminary data.</text>
</comment>